<name>A0A662Z3W4_9STAP</name>
<dbReference type="AlphaFoldDB" id="A0A662Z3W4"/>
<gene>
    <name evidence="3" type="ORF">SAMN05192557_1484</name>
</gene>
<protein>
    <submittedName>
        <fullName evidence="3">ABC-2 type transport system ATP-binding protein</fullName>
    </submittedName>
</protein>
<accession>A0A662Z3W4</accession>
<evidence type="ECO:0000256" key="2">
    <source>
        <dbReference type="ARBA" id="ARBA00022840"/>
    </source>
</evidence>
<keyword evidence="2 3" id="KW-0067">ATP-binding</keyword>
<dbReference type="Gene3D" id="3.40.50.300">
    <property type="entry name" value="P-loop containing nucleotide triphosphate hydrolases"/>
    <property type="match status" value="1"/>
</dbReference>
<organism evidence="3 4">
    <name type="scientific">Aliicoccus persicus</name>
    <dbReference type="NCBI Taxonomy" id="930138"/>
    <lineage>
        <taxon>Bacteria</taxon>
        <taxon>Bacillati</taxon>
        <taxon>Bacillota</taxon>
        <taxon>Bacilli</taxon>
        <taxon>Bacillales</taxon>
        <taxon>Staphylococcaceae</taxon>
        <taxon>Aliicoccus</taxon>
    </lineage>
</organism>
<evidence type="ECO:0000313" key="3">
    <source>
        <dbReference type="EMBL" id="SEW07255.1"/>
    </source>
</evidence>
<dbReference type="InterPro" id="IPR027417">
    <property type="entry name" value="P-loop_NTPase"/>
</dbReference>
<dbReference type="PANTHER" id="PTHR43158:SF5">
    <property type="entry name" value="ABC TRANSPORTER, ATP-BINDING PROTEIN"/>
    <property type="match status" value="1"/>
</dbReference>
<dbReference type="EMBL" id="FOIT01000004">
    <property type="protein sequence ID" value="SEW07255.1"/>
    <property type="molecule type" value="Genomic_DNA"/>
</dbReference>
<dbReference type="PANTHER" id="PTHR43158">
    <property type="entry name" value="SKFA PEPTIDE EXPORT ATP-BINDING PROTEIN SKFE"/>
    <property type="match status" value="1"/>
</dbReference>
<sequence>MHKVEVKKVSFKEKNEHLLIDINLSLESGSIYGLLGKDDRSFSRLFGLIDGYQKPDGKILIDGETVFENRDARDKIHYQSNQDFSFEAREIRSHFELLKSYNEHFDIDYANALLSDYGIKVSRMLNSLKYDETPIIDAIVALASGKPIVLLEGIHHRMKSATREIFYKHVDAYRNDSRIIVISSSESSEIEHLLDHLIIFKEGEVIVDEPVEMIQNRGFRVTGTINNILQISQDKKIIHEEHLGEVKSVIMLGGMTERDKAYIERNRAYYSPLKIHELYEYMVGGATHE</sequence>
<evidence type="ECO:0000313" key="4">
    <source>
        <dbReference type="Proteomes" id="UP000243605"/>
    </source>
</evidence>
<dbReference type="SUPFAM" id="SSF52540">
    <property type="entry name" value="P-loop containing nucleoside triphosphate hydrolases"/>
    <property type="match status" value="1"/>
</dbReference>
<proteinExistence type="predicted"/>
<dbReference type="Proteomes" id="UP000243605">
    <property type="component" value="Unassembled WGS sequence"/>
</dbReference>
<dbReference type="GO" id="GO:0005524">
    <property type="term" value="F:ATP binding"/>
    <property type="evidence" value="ECO:0007669"/>
    <property type="project" value="UniProtKB-KW"/>
</dbReference>
<reference evidence="3 4" key="1">
    <citation type="submission" date="2016-10" db="EMBL/GenBank/DDBJ databases">
        <authorList>
            <person name="Varghese N."/>
            <person name="Submissions S."/>
        </authorList>
    </citation>
    <scope>NUCLEOTIDE SEQUENCE [LARGE SCALE GENOMIC DNA]</scope>
    <source>
        <strain evidence="3 4">IBRC-M10081</strain>
    </source>
</reference>
<keyword evidence="4" id="KW-1185">Reference proteome</keyword>
<evidence type="ECO:0000256" key="1">
    <source>
        <dbReference type="ARBA" id="ARBA00022741"/>
    </source>
</evidence>
<dbReference type="RefSeq" id="WP_091475322.1">
    <property type="nucleotide sequence ID" value="NZ_FOIT01000004.1"/>
</dbReference>
<keyword evidence="1" id="KW-0547">Nucleotide-binding</keyword>